<accession>A0A9J5X5H0</accession>
<dbReference type="Proteomes" id="UP000824120">
    <property type="component" value="Chromosome 10"/>
</dbReference>
<sequence length="99" mass="11543">MVIHTDDSGLIPPSMPYESSLLHRACLTITQWEIYQVRTKCSPEGQRLWQSVYEKQPIYIRARRLQLQTHYPPYYYTVGGLPSAHKVLIRKAEAVAERL</sequence>
<comment type="caution">
    <text evidence="1">The sequence shown here is derived from an EMBL/GenBank/DDBJ whole genome shotgun (WGS) entry which is preliminary data.</text>
</comment>
<dbReference type="EMBL" id="JACXVP010000010">
    <property type="protein sequence ID" value="KAG5583403.1"/>
    <property type="molecule type" value="Genomic_DNA"/>
</dbReference>
<evidence type="ECO:0000313" key="1">
    <source>
        <dbReference type="EMBL" id="KAG5583403.1"/>
    </source>
</evidence>
<proteinExistence type="predicted"/>
<organism evidence="1 2">
    <name type="scientific">Solanum commersonii</name>
    <name type="common">Commerson's wild potato</name>
    <name type="synonym">Commerson's nightshade</name>
    <dbReference type="NCBI Taxonomy" id="4109"/>
    <lineage>
        <taxon>Eukaryota</taxon>
        <taxon>Viridiplantae</taxon>
        <taxon>Streptophyta</taxon>
        <taxon>Embryophyta</taxon>
        <taxon>Tracheophyta</taxon>
        <taxon>Spermatophyta</taxon>
        <taxon>Magnoliopsida</taxon>
        <taxon>eudicotyledons</taxon>
        <taxon>Gunneridae</taxon>
        <taxon>Pentapetalae</taxon>
        <taxon>asterids</taxon>
        <taxon>lamiids</taxon>
        <taxon>Solanales</taxon>
        <taxon>Solanaceae</taxon>
        <taxon>Solanoideae</taxon>
        <taxon>Solaneae</taxon>
        <taxon>Solanum</taxon>
    </lineage>
</organism>
<keyword evidence="2" id="KW-1185">Reference proteome</keyword>
<reference evidence="1 2" key="1">
    <citation type="submission" date="2020-09" db="EMBL/GenBank/DDBJ databases">
        <title>De no assembly of potato wild relative species, Solanum commersonii.</title>
        <authorList>
            <person name="Cho K."/>
        </authorList>
    </citation>
    <scope>NUCLEOTIDE SEQUENCE [LARGE SCALE GENOMIC DNA]</scope>
    <source>
        <strain evidence="1">LZ3.2</strain>
        <tissue evidence="1">Leaf</tissue>
    </source>
</reference>
<dbReference type="AlphaFoldDB" id="A0A9J5X5H0"/>
<name>A0A9J5X5H0_SOLCO</name>
<gene>
    <name evidence="1" type="ORF">H5410_054030</name>
</gene>
<evidence type="ECO:0000313" key="2">
    <source>
        <dbReference type="Proteomes" id="UP000824120"/>
    </source>
</evidence>
<protein>
    <submittedName>
        <fullName evidence="1">Uncharacterized protein</fullName>
    </submittedName>
</protein>